<evidence type="ECO:0000256" key="8">
    <source>
        <dbReference type="ARBA" id="ARBA00049120"/>
    </source>
</evidence>
<dbReference type="InterPro" id="IPR017985">
    <property type="entry name" value="MeTrfase_CN4_CS"/>
</dbReference>
<dbReference type="PANTHER" id="PTHR13370:SF3">
    <property type="entry name" value="TRNA (GUANINE(10)-N2)-METHYLTRANSFERASE HOMOLOG"/>
    <property type="match status" value="1"/>
</dbReference>
<dbReference type="GO" id="GO:0015667">
    <property type="term" value="F:site-specific DNA-methyltransferase (cytosine-N4-specific) activity"/>
    <property type="evidence" value="ECO:0007669"/>
    <property type="project" value="UniProtKB-EC"/>
</dbReference>
<reference evidence="10" key="1">
    <citation type="submission" date="2023-02" db="EMBL/GenBank/DDBJ databases">
        <title>Gut commensal Christensenella minuta modulates host metabolism via a new class of secondary bile acids.</title>
        <authorList>
            <person name="Liu C."/>
        </authorList>
    </citation>
    <scope>NUCLEOTIDE SEQUENCE</scope>
    <source>
        <strain evidence="10">CA70</strain>
    </source>
</reference>
<evidence type="ECO:0000256" key="5">
    <source>
        <dbReference type="ARBA" id="ARBA00022691"/>
    </source>
</evidence>
<dbReference type="PRINTS" id="PR00508">
    <property type="entry name" value="S21N4MTFRASE"/>
</dbReference>
<dbReference type="REBASE" id="840587">
    <property type="entry name" value="M.CmaCA70ORF8480P"/>
</dbReference>
<dbReference type="GO" id="GO:0005737">
    <property type="term" value="C:cytoplasm"/>
    <property type="evidence" value="ECO:0007669"/>
    <property type="project" value="TreeGrafter"/>
</dbReference>
<keyword evidence="7" id="KW-0238">DNA-binding</keyword>
<comment type="catalytic activity">
    <reaction evidence="8">
        <text>a 2'-deoxycytidine in DNA + S-adenosyl-L-methionine = an N(4)-methyl-2'-deoxycytidine in DNA + S-adenosyl-L-homocysteine + H(+)</text>
        <dbReference type="Rhea" id="RHEA:16857"/>
        <dbReference type="Rhea" id="RHEA-COMP:11369"/>
        <dbReference type="Rhea" id="RHEA-COMP:13674"/>
        <dbReference type="ChEBI" id="CHEBI:15378"/>
        <dbReference type="ChEBI" id="CHEBI:57856"/>
        <dbReference type="ChEBI" id="CHEBI:59789"/>
        <dbReference type="ChEBI" id="CHEBI:85452"/>
        <dbReference type="ChEBI" id="CHEBI:137933"/>
        <dbReference type="EC" id="2.1.1.113"/>
    </reaction>
</comment>
<dbReference type="Pfam" id="PF01555">
    <property type="entry name" value="N6_N4_Mtase"/>
    <property type="match status" value="2"/>
</dbReference>
<evidence type="ECO:0000256" key="7">
    <source>
        <dbReference type="ARBA" id="ARBA00023125"/>
    </source>
</evidence>
<keyword evidence="4" id="KW-0808">Transferase</keyword>
<dbReference type="InterPro" id="IPR053943">
    <property type="entry name" value="RlmKL-like_Mtase_CS"/>
</dbReference>
<dbReference type="InterPro" id="IPR001091">
    <property type="entry name" value="RM_Methyltransferase"/>
</dbReference>
<dbReference type="InterPro" id="IPR002941">
    <property type="entry name" value="DNA_methylase_N4/N6"/>
</dbReference>
<evidence type="ECO:0000256" key="2">
    <source>
        <dbReference type="ARBA" id="ARBA00012185"/>
    </source>
</evidence>
<dbReference type="EMBL" id="CP117826">
    <property type="protein sequence ID" value="XCC61563.1"/>
    <property type="molecule type" value="Genomic_DNA"/>
</dbReference>
<comment type="similarity">
    <text evidence="1">Belongs to the N(4)/N(6)-methyltransferase family. N(4) subfamily.</text>
</comment>
<dbReference type="Gene3D" id="3.40.50.150">
    <property type="entry name" value="Vaccinia Virus protein VP39"/>
    <property type="match status" value="3"/>
</dbReference>
<accession>A0AAU8A6Y7</accession>
<dbReference type="GO" id="GO:0003677">
    <property type="term" value="F:DNA binding"/>
    <property type="evidence" value="ECO:0007669"/>
    <property type="project" value="UniProtKB-KW"/>
</dbReference>
<dbReference type="SUPFAM" id="SSF53335">
    <property type="entry name" value="S-adenosyl-L-methionine-dependent methyltransferases"/>
    <property type="match status" value="4"/>
</dbReference>
<proteinExistence type="inferred from homology"/>
<evidence type="ECO:0000313" key="10">
    <source>
        <dbReference type="EMBL" id="XCC61563.1"/>
    </source>
</evidence>
<dbReference type="GO" id="GO:0009307">
    <property type="term" value="P:DNA restriction-modification system"/>
    <property type="evidence" value="ECO:0007669"/>
    <property type="project" value="UniProtKB-KW"/>
</dbReference>
<dbReference type="PROSITE" id="PS01261">
    <property type="entry name" value="UPF0020"/>
    <property type="match status" value="1"/>
</dbReference>
<name>A0AAU8A6Y7_9FIRM</name>
<dbReference type="CDD" id="cd02440">
    <property type="entry name" value="AdoMet_MTases"/>
    <property type="match status" value="1"/>
</dbReference>
<evidence type="ECO:0000256" key="4">
    <source>
        <dbReference type="ARBA" id="ARBA00022679"/>
    </source>
</evidence>
<dbReference type="PROSITE" id="PS00093">
    <property type="entry name" value="N4_MTASE"/>
    <property type="match status" value="2"/>
</dbReference>
<feature type="domain" description="DNA methylase N-4/N-6" evidence="9">
    <location>
        <begin position="240"/>
        <end position="492"/>
    </location>
</feature>
<dbReference type="PANTHER" id="PTHR13370">
    <property type="entry name" value="RNA METHYLASE-RELATED"/>
    <property type="match status" value="1"/>
</dbReference>
<dbReference type="GO" id="GO:0032259">
    <property type="term" value="P:methylation"/>
    <property type="evidence" value="ECO:0007669"/>
    <property type="project" value="UniProtKB-KW"/>
</dbReference>
<sequence length="824" mass="93585">MKLIEKLTQFTSIDSTDSTAYTHGIHPYPAKFIPKLPREIIRECTKERNIVLDPFCGSGTTLLEACVAGRKSIGIDSNPIATLISRAKTTALTTEEIQQLIIVIDQLEIIDCATFRFQATWIPKIQNLNHWFQASVINELSWLKQFLLDNSQGNLQNFLLCIFSSIIVNVSNQESNTRYAAIEKNFEAGSVITTFLRKLRQEAKRIVQLSEMRTVIKNTPIVYHGSTDKISSALVPDSSVDIVITSPPYANSYDYYLYHKWRMAWLGYDIKKVQDDEIGSRHEHSSKKAPISIFEQRMIPVMQNVSRMLKPNKLAYFFVGDSIISGEFFDMETCFREMAEKSGFAFVDSSKYTMESISRSFREKKYSADEKKMQHILVFEPVKPKTMISCEAAVIAKPTSTCHEVDLSCSTPKDKSIVSLKSGNEYSKLHGLGKYPAKYIPDLPAWAIQQYSAPNDIILDPFNGCGTTTTEARLNGRRSIGFDISPYACLLARAKSSYLDVVQISDTTKEFLRFLSSDDSIKAKRDLFFENDQFWFSEEALLEIETIRDYILQNFNDALRDYYMAVLSTIIKPCSFLDESQIKVKRDQRKVLKGVSLPYTEMKKALVKYKEIMSSGKTIGTSTPEAIIINDSALNLTTHLLQEEVDLIVTSPPYINAMNYAMNNRYETFLLSLVDPKESIEFQTKFIGTERVYAKDYSSLHQFDGESVLGKALNSALKEIFNNEPKRSYIVFKYFSEMRDVFSQAANTLKDGGKFVLVAGTNTITGVPIDTFGILVELLEDIGLIYERTFHYEIVKNVLKITRHKTSDIIKYDGVAVLRKEAAK</sequence>
<evidence type="ECO:0000256" key="1">
    <source>
        <dbReference type="ARBA" id="ARBA00010203"/>
    </source>
</evidence>
<dbReference type="RefSeq" id="WP_353422981.1">
    <property type="nucleotide sequence ID" value="NZ_CP117826.1"/>
</dbReference>
<dbReference type="EC" id="2.1.1.113" evidence="2"/>
<organism evidence="10">
    <name type="scientific">Christensenella massiliensis</name>
    <dbReference type="NCBI Taxonomy" id="1805714"/>
    <lineage>
        <taxon>Bacteria</taxon>
        <taxon>Bacillati</taxon>
        <taxon>Bacillota</taxon>
        <taxon>Clostridia</taxon>
        <taxon>Christensenellales</taxon>
        <taxon>Christensenellaceae</taxon>
        <taxon>Christensenella</taxon>
    </lineage>
</organism>
<evidence type="ECO:0000256" key="6">
    <source>
        <dbReference type="ARBA" id="ARBA00022747"/>
    </source>
</evidence>
<protein>
    <recommendedName>
        <fullName evidence="2">site-specific DNA-methyltransferase (cytosine-N(4)-specific)</fullName>
        <ecNumber evidence="2">2.1.1.113</ecNumber>
    </recommendedName>
</protein>
<evidence type="ECO:0000259" key="9">
    <source>
        <dbReference type="Pfam" id="PF01555"/>
    </source>
</evidence>
<keyword evidence="5" id="KW-0949">S-adenosyl-L-methionine</keyword>
<keyword evidence="3" id="KW-0489">Methyltransferase</keyword>
<evidence type="ECO:0000256" key="3">
    <source>
        <dbReference type="ARBA" id="ARBA00022603"/>
    </source>
</evidence>
<dbReference type="AlphaFoldDB" id="A0AAU8A6Y7"/>
<gene>
    <name evidence="10" type="ORF">PUP29_08480</name>
</gene>
<feature type="domain" description="DNA methylase N-4/N-6" evidence="9">
    <location>
        <begin position="23"/>
        <end position="79"/>
    </location>
</feature>
<keyword evidence="6" id="KW-0680">Restriction system</keyword>
<dbReference type="InterPro" id="IPR029063">
    <property type="entry name" value="SAM-dependent_MTases_sf"/>
</dbReference>
<dbReference type="GO" id="GO:0008170">
    <property type="term" value="F:N-methyltransferase activity"/>
    <property type="evidence" value="ECO:0007669"/>
    <property type="project" value="InterPro"/>
</dbReference>